<evidence type="ECO:0000256" key="1">
    <source>
        <dbReference type="ARBA" id="ARBA00005964"/>
    </source>
</evidence>
<dbReference type="InterPro" id="IPR019826">
    <property type="entry name" value="Carboxylesterase_B_AS"/>
</dbReference>
<dbReference type="EC" id="3.1.1.-" evidence="3"/>
<dbReference type="GO" id="GO:0016787">
    <property type="term" value="F:hydrolase activity"/>
    <property type="evidence" value="ECO:0007669"/>
    <property type="project" value="UniProtKB-KW"/>
</dbReference>
<dbReference type="Gene3D" id="3.40.50.1820">
    <property type="entry name" value="alpha/beta hydrolase"/>
    <property type="match status" value="1"/>
</dbReference>
<dbReference type="PROSITE" id="PS00122">
    <property type="entry name" value="CARBOXYLESTERASE_B_1"/>
    <property type="match status" value="1"/>
</dbReference>
<organism evidence="5 6">
    <name type="scientific">Micromonospora matsumotoense</name>
    <dbReference type="NCBI Taxonomy" id="121616"/>
    <lineage>
        <taxon>Bacteria</taxon>
        <taxon>Bacillati</taxon>
        <taxon>Actinomycetota</taxon>
        <taxon>Actinomycetes</taxon>
        <taxon>Micromonosporales</taxon>
        <taxon>Micromonosporaceae</taxon>
        <taxon>Micromonospora</taxon>
    </lineage>
</organism>
<sequence>MRRRARQAVVVATMTAALLGTITAVPATAATPGLVRTGAGWLRGTVDDQVRSYQAIPYAAPPVGELRWRAPQPVPGWAGVRDATEPGSSCPQPDPWQPGVVLGDEDCLFVNVTTPARPARPRPVLVWLHGGSFTGGAGADYDPRRLAADGGIVVVTVNYRLGVLGYLGLPGLAGSGTFGLQDQQAALRWVRRNAAAFGGDPHDVTVAGQSAGGMSVCSQLTSPSSAGLFDRAIIQSGSCLTSWPDKLFGFGLPAGSPWSPLAQVQQAGEEAAAALDAGRPGPERCAPGTAPVTCLRGMTPQTLLTATVGDQGTVNSMFDTLAYGTPTLPLLPAEALRRGAFHRVPVLSGSTRDEHRSFLAFSPPIDALAYRQLLDAAFGAPAGRVADRYPVTDFDSPTAAWAAVATDRIWACPTLAGDRLLARHTPVYGYEFTDRDAPPPAPWITEPLGAYHGSELPYLFDMADRSLGDGHRQLAADMIDSWAAFAATGRPATPGAAPWPRFRSATAEVRTLAPGSGGQRTDFGVEHHCDLWADLATG</sequence>
<evidence type="ECO:0000259" key="4">
    <source>
        <dbReference type="Pfam" id="PF00135"/>
    </source>
</evidence>
<evidence type="ECO:0000313" key="6">
    <source>
        <dbReference type="Proteomes" id="UP000198797"/>
    </source>
</evidence>
<dbReference type="OrthoDB" id="3199405at2"/>
<keyword evidence="3" id="KW-0732">Signal</keyword>
<proteinExistence type="inferred from homology"/>
<keyword evidence="2 3" id="KW-0378">Hydrolase</keyword>
<dbReference type="Proteomes" id="UP000198797">
    <property type="component" value="Unassembled WGS sequence"/>
</dbReference>
<dbReference type="AlphaFoldDB" id="A0A1C4UJB8"/>
<feature type="chain" id="PRO_5008449536" description="Carboxylic ester hydrolase" evidence="3">
    <location>
        <begin position="30"/>
        <end position="538"/>
    </location>
</feature>
<comment type="similarity">
    <text evidence="1 3">Belongs to the type-B carboxylesterase/lipase family.</text>
</comment>
<feature type="domain" description="Carboxylesterase type B" evidence="4">
    <location>
        <begin position="34"/>
        <end position="514"/>
    </location>
</feature>
<evidence type="ECO:0000256" key="3">
    <source>
        <dbReference type="RuleBase" id="RU361235"/>
    </source>
</evidence>
<accession>A0A1C4UJB8</accession>
<evidence type="ECO:0000313" key="5">
    <source>
        <dbReference type="EMBL" id="SCE71742.1"/>
    </source>
</evidence>
<dbReference type="STRING" id="121616.GA0070216_101538"/>
<protein>
    <recommendedName>
        <fullName evidence="3">Carboxylic ester hydrolase</fullName>
        <ecNumber evidence="3">3.1.1.-</ecNumber>
    </recommendedName>
</protein>
<keyword evidence="6" id="KW-1185">Reference proteome</keyword>
<dbReference type="InterPro" id="IPR050309">
    <property type="entry name" value="Type-B_Carboxylest/Lipase"/>
</dbReference>
<evidence type="ECO:0000256" key="2">
    <source>
        <dbReference type="ARBA" id="ARBA00022801"/>
    </source>
</evidence>
<reference evidence="6" key="1">
    <citation type="submission" date="2016-06" db="EMBL/GenBank/DDBJ databases">
        <authorList>
            <person name="Varghese N."/>
            <person name="Submissions Spin"/>
        </authorList>
    </citation>
    <scope>NUCLEOTIDE SEQUENCE [LARGE SCALE GENOMIC DNA]</scope>
    <source>
        <strain evidence="6">DSM 44100</strain>
    </source>
</reference>
<dbReference type="EMBL" id="FMCU01000001">
    <property type="protein sequence ID" value="SCE71742.1"/>
    <property type="molecule type" value="Genomic_DNA"/>
</dbReference>
<name>A0A1C4UJB8_9ACTN</name>
<feature type="signal peptide" evidence="3">
    <location>
        <begin position="1"/>
        <end position="29"/>
    </location>
</feature>
<dbReference type="InterPro" id="IPR029058">
    <property type="entry name" value="AB_hydrolase_fold"/>
</dbReference>
<dbReference type="InterPro" id="IPR002018">
    <property type="entry name" value="CarbesteraseB"/>
</dbReference>
<dbReference type="SUPFAM" id="SSF53474">
    <property type="entry name" value="alpha/beta-Hydrolases"/>
    <property type="match status" value="1"/>
</dbReference>
<dbReference type="Pfam" id="PF00135">
    <property type="entry name" value="COesterase"/>
    <property type="match status" value="1"/>
</dbReference>
<dbReference type="RefSeq" id="WP_091238171.1">
    <property type="nucleotide sequence ID" value="NZ_FMCU01000001.1"/>
</dbReference>
<dbReference type="PANTHER" id="PTHR11559">
    <property type="entry name" value="CARBOXYLESTERASE"/>
    <property type="match status" value="1"/>
</dbReference>
<gene>
    <name evidence="5" type="ORF">GA0070216_101538</name>
</gene>